<dbReference type="Proteomes" id="UP000007875">
    <property type="component" value="Unassembled WGS sequence"/>
</dbReference>
<keyword evidence="7" id="KW-0175">Coiled coil</keyword>
<dbReference type="STRING" id="51511.ENSCSAVP00000006622"/>
<dbReference type="InterPro" id="IPR036390">
    <property type="entry name" value="WH_DNA-bd_sf"/>
</dbReference>
<dbReference type="CDD" id="cd00103">
    <property type="entry name" value="IRF"/>
    <property type="match status" value="1"/>
</dbReference>
<sequence>RDIANESFAPEYRDRLRTWLIKMIESGTIPGLEWENGEKSIFRMPWKHAGRQDYNLEEDSKIFMAWAKHSGRYRAGVDKPEPIVWKTRLRCALNKMPDIQEIPERSRLDISEPYRVYRLLPPVHKASQIRRRLFKRSQSHDTDTMTSYPASTSSFAPAHDDDESLKAKLASQRRSSSSELTQQSKQPFPSPVIDCKLFDFAEFLAPKPRANHTIPPPFSSLHFPPGRSHLEPSLNFGGYPIPHLPQPFTLPQTSMAPIIPFLPTPGLAAFRNQLSLAPNSIMGHMKHVTAQAMAADQKYNFYINLDQSLSHNNLKKHLRASTKNRDVRPFASKFEEISSALSVQNLLEKLSDTQRHVQSLESELAQYRNAHARERCAREKLEDERESLQRILGRMGDGLRNLVVKPSKHVTSRLDGEADNMQSLLPDVTRQVKQINMARKRVASPLDLSVEASSPAKVKRYSVEGEACWPEDRSSPFLDVTSGERGTVTSPTSPTSFEMTSREEQPLSRSSLSTDSAESRHFCRRSLSPPQRSSHLSSMRNTIEVT</sequence>
<evidence type="ECO:0000259" key="9">
    <source>
        <dbReference type="PROSITE" id="PS51507"/>
    </source>
</evidence>
<evidence type="ECO:0000256" key="3">
    <source>
        <dbReference type="ARBA" id="ARBA00023125"/>
    </source>
</evidence>
<organism evidence="10 11">
    <name type="scientific">Ciona savignyi</name>
    <name type="common">Pacific transparent sea squirt</name>
    <dbReference type="NCBI Taxonomy" id="51511"/>
    <lineage>
        <taxon>Eukaryota</taxon>
        <taxon>Metazoa</taxon>
        <taxon>Chordata</taxon>
        <taxon>Tunicata</taxon>
        <taxon>Ascidiacea</taxon>
        <taxon>Phlebobranchia</taxon>
        <taxon>Cionidae</taxon>
        <taxon>Ciona</taxon>
    </lineage>
</organism>
<feature type="region of interest" description="Disordered" evidence="8">
    <location>
        <begin position="130"/>
        <end position="187"/>
    </location>
</feature>
<feature type="coiled-coil region" evidence="7">
    <location>
        <begin position="343"/>
        <end position="391"/>
    </location>
</feature>
<reference evidence="10" key="3">
    <citation type="submission" date="2025-09" db="UniProtKB">
        <authorList>
            <consortium name="Ensembl"/>
        </authorList>
    </citation>
    <scope>IDENTIFICATION</scope>
</reference>
<dbReference type="Ensembl" id="ENSCSAVT00000006706.1">
    <property type="protein sequence ID" value="ENSCSAVP00000006622.1"/>
    <property type="gene ID" value="ENSCSAVG00000003970.1"/>
</dbReference>
<feature type="compositionally biased region" description="Polar residues" evidence="8">
    <location>
        <begin position="172"/>
        <end position="187"/>
    </location>
</feature>
<evidence type="ECO:0000313" key="11">
    <source>
        <dbReference type="Proteomes" id="UP000007875"/>
    </source>
</evidence>
<feature type="compositionally biased region" description="Polar residues" evidence="8">
    <location>
        <begin position="487"/>
        <end position="499"/>
    </location>
</feature>
<keyword evidence="5" id="KW-0804">Transcription</keyword>
<evidence type="ECO:0000256" key="8">
    <source>
        <dbReference type="SAM" id="MobiDB-lite"/>
    </source>
</evidence>
<dbReference type="HOGENOM" id="CLU_499280_0_0_1"/>
<dbReference type="GeneTree" id="ENSGT00530000064823"/>
<feature type="compositionally biased region" description="Polar residues" evidence="8">
    <location>
        <begin position="144"/>
        <end position="155"/>
    </location>
</feature>
<evidence type="ECO:0000256" key="7">
    <source>
        <dbReference type="SAM" id="Coils"/>
    </source>
</evidence>
<dbReference type="PRINTS" id="PR00267">
    <property type="entry name" value="INTFRNREGFCT"/>
</dbReference>
<keyword evidence="3" id="KW-0238">DNA-binding</keyword>
<comment type="subcellular location">
    <subcellularLocation>
        <location evidence="1">Nucleus</location>
    </subcellularLocation>
</comment>
<evidence type="ECO:0000256" key="6">
    <source>
        <dbReference type="ARBA" id="ARBA00023242"/>
    </source>
</evidence>
<keyword evidence="11" id="KW-1185">Reference proteome</keyword>
<dbReference type="PANTHER" id="PTHR11949">
    <property type="entry name" value="INTERFERON REGULATORY FACTOR"/>
    <property type="match status" value="1"/>
</dbReference>
<evidence type="ECO:0000256" key="1">
    <source>
        <dbReference type="ARBA" id="ARBA00004123"/>
    </source>
</evidence>
<reference evidence="11" key="1">
    <citation type="submission" date="2003-08" db="EMBL/GenBank/DDBJ databases">
        <authorList>
            <person name="Birren B."/>
            <person name="Nusbaum C."/>
            <person name="Abebe A."/>
            <person name="Abouelleil A."/>
            <person name="Adekoya E."/>
            <person name="Ait-zahra M."/>
            <person name="Allen N."/>
            <person name="Allen T."/>
            <person name="An P."/>
            <person name="Anderson M."/>
            <person name="Anderson S."/>
            <person name="Arachchi H."/>
            <person name="Armbruster J."/>
            <person name="Bachantsang P."/>
            <person name="Baldwin J."/>
            <person name="Barry A."/>
            <person name="Bayul T."/>
            <person name="Blitshsteyn B."/>
            <person name="Bloom T."/>
            <person name="Blye J."/>
            <person name="Boguslavskiy L."/>
            <person name="Borowsky M."/>
            <person name="Boukhgalter B."/>
            <person name="Brunache A."/>
            <person name="Butler J."/>
            <person name="Calixte N."/>
            <person name="Calvo S."/>
            <person name="Camarata J."/>
            <person name="Campo K."/>
            <person name="Chang J."/>
            <person name="Cheshatsang Y."/>
            <person name="Citroen M."/>
            <person name="Collymore A."/>
            <person name="Considine T."/>
            <person name="Cook A."/>
            <person name="Cooke P."/>
            <person name="Corum B."/>
            <person name="Cuomo C."/>
            <person name="David R."/>
            <person name="Dawoe T."/>
            <person name="Degray S."/>
            <person name="Dodge S."/>
            <person name="Dooley K."/>
            <person name="Dorje P."/>
            <person name="Dorjee K."/>
            <person name="Dorris L."/>
            <person name="Duffey N."/>
            <person name="Dupes A."/>
            <person name="Elkins T."/>
            <person name="Engels R."/>
            <person name="Erickson J."/>
            <person name="Farina A."/>
            <person name="Faro S."/>
            <person name="Ferreira P."/>
            <person name="Fischer H."/>
            <person name="Fitzgerald M."/>
            <person name="Foley K."/>
            <person name="Gage D."/>
            <person name="Galagan J."/>
            <person name="Gearin G."/>
            <person name="Gnerre S."/>
            <person name="Gnirke A."/>
            <person name="Goyette A."/>
            <person name="Graham J."/>
            <person name="Grandbois E."/>
            <person name="Gyaltsen K."/>
            <person name="Hafez N."/>
            <person name="Hagopian D."/>
            <person name="Hagos B."/>
            <person name="Hall J."/>
            <person name="Hatcher B."/>
            <person name="Heller A."/>
            <person name="Higgins H."/>
            <person name="Honan T."/>
            <person name="Horn A."/>
            <person name="Houde N."/>
            <person name="Hughes L."/>
            <person name="Hulme W."/>
            <person name="Husby E."/>
            <person name="Iliev I."/>
            <person name="Jaffe D."/>
            <person name="Jones C."/>
            <person name="Kamal M."/>
            <person name="Kamat A."/>
            <person name="Kamvysselis M."/>
            <person name="Karlsson E."/>
            <person name="Kells C."/>
            <person name="Kieu A."/>
            <person name="Kisner P."/>
            <person name="Kodira C."/>
            <person name="Kulbokas E."/>
            <person name="Labutti K."/>
            <person name="Lama D."/>
            <person name="Landers T."/>
            <person name="Leger J."/>
            <person name="Levine S."/>
            <person name="Lewis D."/>
            <person name="Lewis T."/>
            <person name="Lindblad-toh K."/>
            <person name="Liu X."/>
            <person name="Lokyitsang T."/>
            <person name="Lokyitsang Y."/>
            <person name="Lucien O."/>
            <person name="Lui A."/>
            <person name="Ma L.J."/>
            <person name="Mabbitt R."/>
            <person name="Macdonald J."/>
            <person name="Maclean C."/>
            <person name="Major J."/>
            <person name="Manning J."/>
            <person name="Marabella R."/>
            <person name="Maru K."/>
            <person name="Matthews C."/>
            <person name="Mauceli E."/>
            <person name="Mccarthy M."/>
            <person name="Mcdonough S."/>
            <person name="Mcghee T."/>
            <person name="Meldrim J."/>
            <person name="Meneus L."/>
            <person name="Mesirov J."/>
            <person name="Mihalev A."/>
            <person name="Mihova T."/>
            <person name="Mikkelsen T."/>
            <person name="Mlenga V."/>
            <person name="Moru K."/>
            <person name="Mozes J."/>
            <person name="Mulrain L."/>
            <person name="Munson G."/>
            <person name="Naylor J."/>
            <person name="Newes C."/>
            <person name="Nguyen C."/>
            <person name="Nguyen N."/>
            <person name="Nguyen T."/>
            <person name="Nicol R."/>
            <person name="Nielsen C."/>
            <person name="Nizzari M."/>
            <person name="Norbu C."/>
            <person name="Norbu N."/>
            <person name="O'donnell P."/>
            <person name="Okoawo O."/>
            <person name="O'leary S."/>
            <person name="Omotosho B."/>
            <person name="O'neill K."/>
            <person name="Osman S."/>
            <person name="Parker S."/>
            <person name="Perrin D."/>
            <person name="Phunkhang P."/>
            <person name="Piqani B."/>
            <person name="Purcell S."/>
            <person name="Rachupka T."/>
            <person name="Ramasamy U."/>
            <person name="Rameau R."/>
            <person name="Ray V."/>
            <person name="Raymond C."/>
            <person name="Retta R."/>
            <person name="Richardson S."/>
            <person name="Rise C."/>
            <person name="Rodriguez J."/>
            <person name="Rogers J."/>
            <person name="Rogov P."/>
            <person name="Rutman M."/>
            <person name="Schupbach R."/>
            <person name="Seaman C."/>
            <person name="Settipalli S."/>
            <person name="Sharpe T."/>
            <person name="Sheridan J."/>
            <person name="Sherpa N."/>
            <person name="Shi J."/>
            <person name="Smirnov S."/>
            <person name="Smith C."/>
            <person name="Sougnez C."/>
            <person name="Spencer B."/>
            <person name="Stalker J."/>
            <person name="Stange-thomann N."/>
            <person name="Stavropoulos S."/>
            <person name="Stetson K."/>
            <person name="Stone C."/>
            <person name="Stone S."/>
            <person name="Stubbs M."/>
            <person name="Talamas J."/>
            <person name="Tchuinga P."/>
            <person name="Tenzing P."/>
            <person name="Tesfaye S."/>
            <person name="Theodore J."/>
            <person name="Thoulutsang Y."/>
            <person name="Topham K."/>
            <person name="Towey S."/>
            <person name="Tsamla T."/>
            <person name="Tsomo N."/>
            <person name="Vallee D."/>
            <person name="Vassiliev H."/>
            <person name="Venkataraman V."/>
            <person name="Vinson J."/>
            <person name="Vo A."/>
            <person name="Wade C."/>
            <person name="Wang S."/>
            <person name="Wangchuk T."/>
            <person name="Wangdi T."/>
            <person name="Whittaker C."/>
            <person name="Wilkinson J."/>
            <person name="Wu Y."/>
            <person name="Wyman D."/>
            <person name="Yadav S."/>
            <person name="Yang S."/>
            <person name="Yang X."/>
            <person name="Yeager S."/>
            <person name="Yee E."/>
            <person name="Young G."/>
            <person name="Zainoun J."/>
            <person name="Zembeck L."/>
            <person name="Zimmer A."/>
            <person name="Zody M."/>
            <person name="Lander E."/>
        </authorList>
    </citation>
    <scope>NUCLEOTIDE SEQUENCE [LARGE SCALE GENOMIC DNA]</scope>
</reference>
<evidence type="ECO:0000256" key="5">
    <source>
        <dbReference type="ARBA" id="ARBA00023163"/>
    </source>
</evidence>
<dbReference type="Gene3D" id="1.10.10.10">
    <property type="entry name" value="Winged helix-like DNA-binding domain superfamily/Winged helix DNA-binding domain"/>
    <property type="match status" value="1"/>
</dbReference>
<dbReference type="PANTHER" id="PTHR11949:SF53">
    <property type="entry name" value="IRF TRYPTOPHAN PENTAD REPEAT DOMAIN-CONTAINING PROTEIN"/>
    <property type="match status" value="1"/>
</dbReference>
<dbReference type="PROSITE" id="PS51507">
    <property type="entry name" value="IRF_2"/>
    <property type="match status" value="1"/>
</dbReference>
<feature type="compositionally biased region" description="Polar residues" evidence="8">
    <location>
        <begin position="507"/>
        <end position="516"/>
    </location>
</feature>
<evidence type="ECO:0000313" key="10">
    <source>
        <dbReference type="Ensembl" id="ENSCSAVP00000006622.1"/>
    </source>
</evidence>
<dbReference type="GO" id="GO:0005634">
    <property type="term" value="C:nucleus"/>
    <property type="evidence" value="ECO:0007669"/>
    <property type="project" value="UniProtKB-SubCell"/>
</dbReference>
<feature type="compositionally biased region" description="Polar residues" evidence="8">
    <location>
        <begin position="528"/>
        <end position="546"/>
    </location>
</feature>
<dbReference type="AlphaFoldDB" id="H2YMS0"/>
<dbReference type="FunFam" id="1.10.10.10:FF:000041">
    <property type="entry name" value="Interferon regulatory factor 4"/>
    <property type="match status" value="1"/>
</dbReference>
<proteinExistence type="predicted"/>
<reference evidence="10" key="2">
    <citation type="submission" date="2025-08" db="UniProtKB">
        <authorList>
            <consortium name="Ensembl"/>
        </authorList>
    </citation>
    <scope>IDENTIFICATION</scope>
</reference>
<feature type="domain" description="IRF tryptophan pentad repeat" evidence="9">
    <location>
        <begin position="13"/>
        <end position="121"/>
    </location>
</feature>
<dbReference type="GO" id="GO:0002376">
    <property type="term" value="P:immune system process"/>
    <property type="evidence" value="ECO:0007669"/>
    <property type="project" value="TreeGrafter"/>
</dbReference>
<dbReference type="InterPro" id="IPR036388">
    <property type="entry name" value="WH-like_DNA-bd_sf"/>
</dbReference>
<accession>H2YMS0</accession>
<dbReference type="SMART" id="SM00348">
    <property type="entry name" value="IRF"/>
    <property type="match status" value="1"/>
</dbReference>
<evidence type="ECO:0000256" key="4">
    <source>
        <dbReference type="ARBA" id="ARBA00023159"/>
    </source>
</evidence>
<dbReference type="GO" id="GO:0000981">
    <property type="term" value="F:DNA-binding transcription factor activity, RNA polymerase II-specific"/>
    <property type="evidence" value="ECO:0007669"/>
    <property type="project" value="TreeGrafter"/>
</dbReference>
<dbReference type="Pfam" id="PF00605">
    <property type="entry name" value="IRF"/>
    <property type="match status" value="1"/>
</dbReference>
<name>H2YMS0_CIOSA</name>
<feature type="region of interest" description="Disordered" evidence="8">
    <location>
        <begin position="472"/>
        <end position="546"/>
    </location>
</feature>
<keyword evidence="4" id="KW-0010">Activator</keyword>
<dbReference type="eggNOG" id="ENOG502QUE4">
    <property type="taxonomic scope" value="Eukaryota"/>
</dbReference>
<protein>
    <recommendedName>
        <fullName evidence="9">IRF tryptophan pentad repeat domain-containing protein</fullName>
    </recommendedName>
</protein>
<keyword evidence="6" id="KW-0539">Nucleus</keyword>
<dbReference type="OMA" id="IFMAWAK"/>
<dbReference type="GO" id="GO:0000978">
    <property type="term" value="F:RNA polymerase II cis-regulatory region sequence-specific DNA binding"/>
    <property type="evidence" value="ECO:0007669"/>
    <property type="project" value="TreeGrafter"/>
</dbReference>
<dbReference type="SUPFAM" id="SSF46785">
    <property type="entry name" value="Winged helix' DNA-binding domain"/>
    <property type="match status" value="1"/>
</dbReference>
<dbReference type="GO" id="GO:0045944">
    <property type="term" value="P:positive regulation of transcription by RNA polymerase II"/>
    <property type="evidence" value="ECO:0007669"/>
    <property type="project" value="UniProtKB-ARBA"/>
</dbReference>
<dbReference type="InParanoid" id="H2YMS0"/>
<evidence type="ECO:0000256" key="2">
    <source>
        <dbReference type="ARBA" id="ARBA00023015"/>
    </source>
</evidence>
<dbReference type="InterPro" id="IPR001346">
    <property type="entry name" value="Interferon_reg_fact_DNA-bd_dom"/>
</dbReference>
<keyword evidence="2" id="KW-0805">Transcription regulation</keyword>